<dbReference type="EMBL" id="GBXM01042840">
    <property type="protein sequence ID" value="JAH65737.1"/>
    <property type="molecule type" value="Transcribed_RNA"/>
</dbReference>
<evidence type="ECO:0000313" key="1">
    <source>
        <dbReference type="EMBL" id="JAH65737.1"/>
    </source>
</evidence>
<reference evidence="1" key="2">
    <citation type="journal article" date="2015" name="Fish Shellfish Immunol.">
        <title>Early steps in the European eel (Anguilla anguilla)-Vibrio vulnificus interaction in the gills: Role of the RtxA13 toxin.</title>
        <authorList>
            <person name="Callol A."/>
            <person name="Pajuelo D."/>
            <person name="Ebbesson L."/>
            <person name="Teles M."/>
            <person name="MacKenzie S."/>
            <person name="Amaro C."/>
        </authorList>
    </citation>
    <scope>NUCLEOTIDE SEQUENCE</scope>
</reference>
<protein>
    <submittedName>
        <fullName evidence="1">Uncharacterized protein</fullName>
    </submittedName>
</protein>
<sequence length="20" mass="2319">MQIWTGTIPKDQRCKVSILT</sequence>
<accession>A0A0E9UJ19</accession>
<reference evidence="1" key="1">
    <citation type="submission" date="2014-11" db="EMBL/GenBank/DDBJ databases">
        <authorList>
            <person name="Amaro Gonzalez C."/>
        </authorList>
    </citation>
    <scope>NUCLEOTIDE SEQUENCE</scope>
</reference>
<name>A0A0E9UJ19_ANGAN</name>
<proteinExistence type="predicted"/>
<dbReference type="AlphaFoldDB" id="A0A0E9UJ19"/>
<organism evidence="1">
    <name type="scientific">Anguilla anguilla</name>
    <name type="common">European freshwater eel</name>
    <name type="synonym">Muraena anguilla</name>
    <dbReference type="NCBI Taxonomy" id="7936"/>
    <lineage>
        <taxon>Eukaryota</taxon>
        <taxon>Metazoa</taxon>
        <taxon>Chordata</taxon>
        <taxon>Craniata</taxon>
        <taxon>Vertebrata</taxon>
        <taxon>Euteleostomi</taxon>
        <taxon>Actinopterygii</taxon>
        <taxon>Neopterygii</taxon>
        <taxon>Teleostei</taxon>
        <taxon>Anguilliformes</taxon>
        <taxon>Anguillidae</taxon>
        <taxon>Anguilla</taxon>
    </lineage>
</organism>